<sequence>MLRAVLADQTYESVAALHGLTRTAVERRIKAVARRLTKIIGIDGLNEDGAAFVSRLRRHRLSVLTALDSLGTFDELSEPAQGNPRILSADEITTGAKRIRNRSHQPLEDLALYYMLFATAARPLEIARLEVRDYLDAQGQVRRTSQIRAAVAITGRPRPVYFRSAHLDAAMDDYLADRARRGQGMGIEERFRGLAQTSRLFLSATGTGFEIMPYGEEGQRRFLCRAIQETYRKLFRYAGLKNVTALTVRHTVADRLYARGADESQVGLLLGIAERSAVREQFPRRQPTMDELTRDLV</sequence>
<keyword evidence="4" id="KW-1185">Reference proteome</keyword>
<protein>
    <submittedName>
        <fullName evidence="3">Site-specific integrase</fullName>
    </submittedName>
</protein>
<evidence type="ECO:0000259" key="2">
    <source>
        <dbReference type="PROSITE" id="PS51898"/>
    </source>
</evidence>
<dbReference type="Pfam" id="PF00589">
    <property type="entry name" value="Phage_integrase"/>
    <property type="match status" value="1"/>
</dbReference>
<evidence type="ECO:0000313" key="4">
    <source>
        <dbReference type="Proteomes" id="UP000235994"/>
    </source>
</evidence>
<dbReference type="GO" id="GO:0015074">
    <property type="term" value="P:DNA integration"/>
    <property type="evidence" value="ECO:0007669"/>
    <property type="project" value="InterPro"/>
</dbReference>
<accession>A0A2N8KK59</accession>
<feature type="domain" description="Tyr recombinase" evidence="2">
    <location>
        <begin position="82"/>
        <end position="297"/>
    </location>
</feature>
<reference evidence="3 4" key="1">
    <citation type="submission" date="2018-01" db="EMBL/GenBank/DDBJ databases">
        <title>The draft genome of an aniline degradation strain ANB-1.</title>
        <authorList>
            <person name="Zhang L."/>
            <person name="Jiang J."/>
        </authorList>
    </citation>
    <scope>NUCLEOTIDE SEQUENCE [LARGE SCALE GENOMIC DNA]</scope>
    <source>
        <strain evidence="3 4">ANB-1</strain>
    </source>
</reference>
<gene>
    <name evidence="3" type="ORF">C1I89_06130</name>
</gene>
<comment type="caution">
    <text evidence="3">The sequence shown here is derived from an EMBL/GenBank/DDBJ whole genome shotgun (WGS) entry which is preliminary data.</text>
</comment>
<dbReference type="Gene3D" id="1.10.443.10">
    <property type="entry name" value="Intergrase catalytic core"/>
    <property type="match status" value="1"/>
</dbReference>
<organism evidence="3 4">
    <name type="scientific">Achromobacter pulmonis</name>
    <dbReference type="NCBI Taxonomy" id="1389932"/>
    <lineage>
        <taxon>Bacteria</taxon>
        <taxon>Pseudomonadati</taxon>
        <taxon>Pseudomonadota</taxon>
        <taxon>Betaproteobacteria</taxon>
        <taxon>Burkholderiales</taxon>
        <taxon>Alcaligenaceae</taxon>
        <taxon>Achromobacter</taxon>
    </lineage>
</organism>
<dbReference type="AlphaFoldDB" id="A0A2N8KK59"/>
<evidence type="ECO:0000313" key="3">
    <source>
        <dbReference type="EMBL" id="PND33836.1"/>
    </source>
</evidence>
<dbReference type="InterPro" id="IPR011010">
    <property type="entry name" value="DNA_brk_join_enz"/>
</dbReference>
<name>A0A2N8KK59_9BURK</name>
<keyword evidence="1" id="KW-0233">DNA recombination</keyword>
<evidence type="ECO:0000256" key="1">
    <source>
        <dbReference type="ARBA" id="ARBA00023172"/>
    </source>
</evidence>
<dbReference type="EMBL" id="POQS01000002">
    <property type="protein sequence ID" value="PND33836.1"/>
    <property type="molecule type" value="Genomic_DNA"/>
</dbReference>
<dbReference type="SUPFAM" id="SSF56349">
    <property type="entry name" value="DNA breaking-rejoining enzymes"/>
    <property type="match status" value="1"/>
</dbReference>
<dbReference type="CDD" id="cd00397">
    <property type="entry name" value="DNA_BRE_C"/>
    <property type="match status" value="1"/>
</dbReference>
<dbReference type="InterPro" id="IPR013762">
    <property type="entry name" value="Integrase-like_cat_sf"/>
</dbReference>
<dbReference type="InterPro" id="IPR002104">
    <property type="entry name" value="Integrase_catalytic"/>
</dbReference>
<dbReference type="GO" id="GO:0006310">
    <property type="term" value="P:DNA recombination"/>
    <property type="evidence" value="ECO:0007669"/>
    <property type="project" value="UniProtKB-KW"/>
</dbReference>
<dbReference type="GO" id="GO:0003677">
    <property type="term" value="F:DNA binding"/>
    <property type="evidence" value="ECO:0007669"/>
    <property type="project" value="InterPro"/>
</dbReference>
<dbReference type="Proteomes" id="UP000235994">
    <property type="component" value="Unassembled WGS sequence"/>
</dbReference>
<dbReference type="PROSITE" id="PS51898">
    <property type="entry name" value="TYR_RECOMBINASE"/>
    <property type="match status" value="1"/>
</dbReference>
<proteinExistence type="predicted"/>